<name>A0A7J6U1W9_PEROL</name>
<keyword evidence="5" id="KW-1185">Reference proteome</keyword>
<gene>
    <name evidence="3" type="ORF">FOZ62_022909</name>
    <name evidence="4" type="ORF">FOZ63_024077</name>
</gene>
<dbReference type="Proteomes" id="UP000574390">
    <property type="component" value="Unassembled WGS sequence"/>
</dbReference>
<evidence type="ECO:0000313" key="4">
    <source>
        <dbReference type="EMBL" id="KAF4754419.1"/>
    </source>
</evidence>
<comment type="caution">
    <text evidence="3">The sequence shown here is derived from an EMBL/GenBank/DDBJ whole genome shotgun (WGS) entry which is preliminary data.</text>
</comment>
<feature type="signal peptide" evidence="2">
    <location>
        <begin position="1"/>
        <end position="18"/>
    </location>
</feature>
<proteinExistence type="predicted"/>
<feature type="compositionally biased region" description="Basic residues" evidence="1">
    <location>
        <begin position="159"/>
        <end position="174"/>
    </location>
</feature>
<dbReference type="EMBL" id="JABANO010004901">
    <property type="protein sequence ID" value="KAF4754419.1"/>
    <property type="molecule type" value="Genomic_DNA"/>
</dbReference>
<sequence>MTFPLLLALLLISSATRPKPSPGHYEMARSGVEYGLQKIRNIEMDISNFGDNLFNLTFLGDEKTERITGRLSSSNSPAHKSTIFPASLKSRCWGVDYRNGKAAEFRRMQRSFGVDLVEVSLSTTLICVEGEDTIDLRWRRMGALQDFYLIQLQKIPSSRKRKAKEGAGRRKQARPMKLTRLL</sequence>
<organism evidence="3 6">
    <name type="scientific">Perkinsus olseni</name>
    <name type="common">Perkinsus atlanticus</name>
    <dbReference type="NCBI Taxonomy" id="32597"/>
    <lineage>
        <taxon>Eukaryota</taxon>
        <taxon>Sar</taxon>
        <taxon>Alveolata</taxon>
        <taxon>Perkinsozoa</taxon>
        <taxon>Perkinsea</taxon>
        <taxon>Perkinsida</taxon>
        <taxon>Perkinsidae</taxon>
        <taxon>Perkinsus</taxon>
    </lineage>
</organism>
<evidence type="ECO:0000313" key="6">
    <source>
        <dbReference type="Proteomes" id="UP000574390"/>
    </source>
</evidence>
<evidence type="ECO:0000256" key="2">
    <source>
        <dbReference type="SAM" id="SignalP"/>
    </source>
</evidence>
<feature type="region of interest" description="Disordered" evidence="1">
    <location>
        <begin position="159"/>
        <end position="182"/>
    </location>
</feature>
<dbReference type="AlphaFoldDB" id="A0A7J6U1W9"/>
<reference evidence="5 6" key="1">
    <citation type="submission" date="2020-04" db="EMBL/GenBank/DDBJ databases">
        <title>Perkinsus olseni comparative genomics.</title>
        <authorList>
            <person name="Bogema D.R."/>
        </authorList>
    </citation>
    <scope>NUCLEOTIDE SEQUENCE [LARGE SCALE GENOMIC DNA]</scope>
    <source>
        <strain evidence="3">ATCC PRA-205</strain>
        <strain evidence="4 5">ATCC PRA-207</strain>
    </source>
</reference>
<feature type="chain" id="PRO_5036400777" evidence="2">
    <location>
        <begin position="19"/>
        <end position="182"/>
    </location>
</feature>
<dbReference type="EMBL" id="JABANM010002949">
    <property type="protein sequence ID" value="KAF4751714.1"/>
    <property type="molecule type" value="Genomic_DNA"/>
</dbReference>
<evidence type="ECO:0000313" key="3">
    <source>
        <dbReference type="EMBL" id="KAF4751714.1"/>
    </source>
</evidence>
<evidence type="ECO:0000256" key="1">
    <source>
        <dbReference type="SAM" id="MobiDB-lite"/>
    </source>
</evidence>
<protein>
    <submittedName>
        <fullName evidence="3">Uncharacterized protein</fullName>
    </submittedName>
</protein>
<evidence type="ECO:0000313" key="5">
    <source>
        <dbReference type="Proteomes" id="UP000553632"/>
    </source>
</evidence>
<dbReference type="Proteomes" id="UP000553632">
    <property type="component" value="Unassembled WGS sequence"/>
</dbReference>
<keyword evidence="2" id="KW-0732">Signal</keyword>
<accession>A0A7J6U1W9</accession>